<accession>A0AAD9R928</accession>
<keyword evidence="1" id="KW-0378">Hydrolase</keyword>
<reference evidence="3" key="1">
    <citation type="submission" date="2021-08" db="EMBL/GenBank/DDBJ databases">
        <authorList>
            <person name="Misof B."/>
            <person name="Oliver O."/>
            <person name="Podsiadlowski L."/>
            <person name="Donath A."/>
            <person name="Peters R."/>
            <person name="Mayer C."/>
            <person name="Rust J."/>
            <person name="Gunkel S."/>
            <person name="Lesny P."/>
            <person name="Martin S."/>
            <person name="Oeyen J.P."/>
            <person name="Petersen M."/>
            <person name="Panagiotis P."/>
            <person name="Wilbrandt J."/>
            <person name="Tanja T."/>
        </authorList>
    </citation>
    <scope>NUCLEOTIDE SEQUENCE</scope>
    <source>
        <strain evidence="3">GBR_01_08_01A</strain>
        <tissue evidence="3">Thorax + abdomen</tissue>
    </source>
</reference>
<dbReference type="InterPro" id="IPR001969">
    <property type="entry name" value="Aspartic_peptidase_AS"/>
</dbReference>
<dbReference type="FunFam" id="2.40.70.10:FF:000130">
    <property type="entry name" value="Retrovirus-related Pol polyprotein from transposon opus-like Protein"/>
    <property type="match status" value="1"/>
</dbReference>
<dbReference type="InterPro" id="IPR021109">
    <property type="entry name" value="Peptidase_aspartic_dom_sf"/>
</dbReference>
<dbReference type="CDD" id="cd06094">
    <property type="entry name" value="RP_Saci_like"/>
    <property type="match status" value="1"/>
</dbReference>
<keyword evidence="4" id="KW-1185">Reference proteome</keyword>
<evidence type="ECO:0000313" key="3">
    <source>
        <dbReference type="EMBL" id="KAK2575352.1"/>
    </source>
</evidence>
<evidence type="ECO:0000256" key="1">
    <source>
        <dbReference type="ARBA" id="ARBA00022801"/>
    </source>
</evidence>
<dbReference type="SUPFAM" id="SSF50630">
    <property type="entry name" value="Acid proteases"/>
    <property type="match status" value="1"/>
</dbReference>
<organism evidence="3 4">
    <name type="scientific">Odynerus spinipes</name>
    <dbReference type="NCBI Taxonomy" id="1348599"/>
    <lineage>
        <taxon>Eukaryota</taxon>
        <taxon>Metazoa</taxon>
        <taxon>Ecdysozoa</taxon>
        <taxon>Arthropoda</taxon>
        <taxon>Hexapoda</taxon>
        <taxon>Insecta</taxon>
        <taxon>Pterygota</taxon>
        <taxon>Neoptera</taxon>
        <taxon>Endopterygota</taxon>
        <taxon>Hymenoptera</taxon>
        <taxon>Apocrita</taxon>
        <taxon>Aculeata</taxon>
        <taxon>Vespoidea</taxon>
        <taxon>Vespidae</taxon>
        <taxon>Eumeninae</taxon>
        <taxon>Odynerus</taxon>
    </lineage>
</organism>
<sequence>MVEDVVERQSRLLVADVNTGNRFLVDTGAEVSVIPPPTRQRATASRFKLYAANGTAIDTYGDRLITVNLGLRRPFMWRFIVAKVPKAIIGADFLYRYNLLVDIRNKRLIDNTTRLSQQGRIGRTSITSLSTIDKKCPFQRAVKGILRNYQTYQACGVGAPGCTSH</sequence>
<dbReference type="EMBL" id="JAIFRP010004429">
    <property type="protein sequence ID" value="KAK2575352.1"/>
    <property type="molecule type" value="Genomic_DNA"/>
</dbReference>
<dbReference type="Proteomes" id="UP001258017">
    <property type="component" value="Unassembled WGS sequence"/>
</dbReference>
<dbReference type="InterPro" id="IPR034132">
    <property type="entry name" value="RP_Saci-like"/>
</dbReference>
<feature type="domain" description="Peptidase A2" evidence="2">
    <location>
        <begin position="21"/>
        <end position="93"/>
    </location>
</feature>
<dbReference type="InterPro" id="IPR001995">
    <property type="entry name" value="Peptidase_A2_cat"/>
</dbReference>
<dbReference type="PROSITE" id="PS50175">
    <property type="entry name" value="ASP_PROT_RETROV"/>
    <property type="match status" value="1"/>
</dbReference>
<evidence type="ECO:0000313" key="4">
    <source>
        <dbReference type="Proteomes" id="UP001258017"/>
    </source>
</evidence>
<name>A0AAD9R928_9HYME</name>
<comment type="caution">
    <text evidence="3">The sequence shown here is derived from an EMBL/GenBank/DDBJ whole genome shotgun (WGS) entry which is preliminary data.</text>
</comment>
<dbReference type="GO" id="GO:0004190">
    <property type="term" value="F:aspartic-type endopeptidase activity"/>
    <property type="evidence" value="ECO:0007669"/>
    <property type="project" value="InterPro"/>
</dbReference>
<dbReference type="Gene3D" id="2.40.70.10">
    <property type="entry name" value="Acid Proteases"/>
    <property type="match status" value="1"/>
</dbReference>
<dbReference type="GO" id="GO:0006508">
    <property type="term" value="P:proteolysis"/>
    <property type="evidence" value="ECO:0007669"/>
    <property type="project" value="InterPro"/>
</dbReference>
<dbReference type="AlphaFoldDB" id="A0AAD9R928"/>
<gene>
    <name evidence="3" type="ORF">KPH14_000825</name>
</gene>
<dbReference type="PROSITE" id="PS00141">
    <property type="entry name" value="ASP_PROTEASE"/>
    <property type="match status" value="1"/>
</dbReference>
<evidence type="ECO:0000259" key="2">
    <source>
        <dbReference type="PROSITE" id="PS50175"/>
    </source>
</evidence>
<reference evidence="3" key="2">
    <citation type="journal article" date="2023" name="Commun. Biol.">
        <title>Intrasexual cuticular hydrocarbon dimorphism in a wasp sheds light on hydrocarbon biosynthesis genes in Hymenoptera.</title>
        <authorList>
            <person name="Moris V.C."/>
            <person name="Podsiadlowski L."/>
            <person name="Martin S."/>
            <person name="Oeyen J.P."/>
            <person name="Donath A."/>
            <person name="Petersen M."/>
            <person name="Wilbrandt J."/>
            <person name="Misof B."/>
            <person name="Liedtke D."/>
            <person name="Thamm M."/>
            <person name="Scheiner R."/>
            <person name="Schmitt T."/>
            <person name="Niehuis O."/>
        </authorList>
    </citation>
    <scope>NUCLEOTIDE SEQUENCE</scope>
    <source>
        <strain evidence="3">GBR_01_08_01A</strain>
    </source>
</reference>
<protein>
    <recommendedName>
        <fullName evidence="2">Peptidase A2 domain-containing protein</fullName>
    </recommendedName>
</protein>
<proteinExistence type="predicted"/>